<dbReference type="Pfam" id="PF01738">
    <property type="entry name" value="DLH"/>
    <property type="match status" value="1"/>
</dbReference>
<feature type="domain" description="Dienelactone hydrolase" evidence="1">
    <location>
        <begin position="27"/>
        <end position="148"/>
    </location>
</feature>
<gene>
    <name evidence="2" type="ORF">FHX52_2188</name>
</gene>
<dbReference type="AlphaFoldDB" id="A0A543PYA9"/>
<name>A0A543PYA9_9MICO</name>
<dbReference type="OrthoDB" id="3208682at2"/>
<dbReference type="InterPro" id="IPR002925">
    <property type="entry name" value="Dienelactn_hydro"/>
</dbReference>
<dbReference type="EMBL" id="VFQF01000001">
    <property type="protein sequence ID" value="TQN49031.1"/>
    <property type="molecule type" value="Genomic_DNA"/>
</dbReference>
<dbReference type="RefSeq" id="WP_141821884.1">
    <property type="nucleotide sequence ID" value="NZ_BAAAQC010000013.1"/>
</dbReference>
<organism evidence="2 3">
    <name type="scientific">Humibacillus xanthopallidus</name>
    <dbReference type="NCBI Taxonomy" id="412689"/>
    <lineage>
        <taxon>Bacteria</taxon>
        <taxon>Bacillati</taxon>
        <taxon>Actinomycetota</taxon>
        <taxon>Actinomycetes</taxon>
        <taxon>Micrococcales</taxon>
        <taxon>Intrasporangiaceae</taxon>
        <taxon>Humibacillus</taxon>
    </lineage>
</organism>
<evidence type="ECO:0000259" key="1">
    <source>
        <dbReference type="Pfam" id="PF01738"/>
    </source>
</evidence>
<keyword evidence="2" id="KW-0378">Hydrolase</keyword>
<dbReference type="SUPFAM" id="SSF53474">
    <property type="entry name" value="alpha/beta-Hydrolases"/>
    <property type="match status" value="1"/>
</dbReference>
<dbReference type="InterPro" id="IPR029058">
    <property type="entry name" value="AB_hydrolase_fold"/>
</dbReference>
<protein>
    <submittedName>
        <fullName evidence="2">Dienelactone hydrolase family protein</fullName>
    </submittedName>
</protein>
<sequence>MSLLAQWEAGRHIAEGVNFPTYRRGAGPGVVVMHESPGLTPEVIAFGDELVEHGFTVVMPHLFGSSHSRPRRHEGALVIPRLCVTREFTMFATGVTAPLASWLRSLARALHADVGGPGVGAVGMCVTGGFALAMMVDPVVVAPVVAQPATPIPLGRRRAGDVNLSDDDLAAVARRAAEGCPVLGVRYHHDWVTGTRFDTLTELLGDGFIRVELEGHGHATLTDHRHPEAVERVVGFLKERLFDHRTAAPD</sequence>
<dbReference type="Proteomes" id="UP000320085">
    <property type="component" value="Unassembled WGS sequence"/>
</dbReference>
<evidence type="ECO:0000313" key="2">
    <source>
        <dbReference type="EMBL" id="TQN49031.1"/>
    </source>
</evidence>
<comment type="caution">
    <text evidence="2">The sequence shown here is derived from an EMBL/GenBank/DDBJ whole genome shotgun (WGS) entry which is preliminary data.</text>
</comment>
<proteinExistence type="predicted"/>
<evidence type="ECO:0000313" key="3">
    <source>
        <dbReference type="Proteomes" id="UP000320085"/>
    </source>
</evidence>
<dbReference type="Gene3D" id="3.40.50.1820">
    <property type="entry name" value="alpha/beta hydrolase"/>
    <property type="match status" value="1"/>
</dbReference>
<dbReference type="GO" id="GO:0016787">
    <property type="term" value="F:hydrolase activity"/>
    <property type="evidence" value="ECO:0007669"/>
    <property type="project" value="UniProtKB-KW"/>
</dbReference>
<reference evidence="2 3" key="1">
    <citation type="submission" date="2019-06" db="EMBL/GenBank/DDBJ databases">
        <title>Sequencing the genomes of 1000 actinobacteria strains.</title>
        <authorList>
            <person name="Klenk H.-P."/>
        </authorList>
    </citation>
    <scope>NUCLEOTIDE SEQUENCE [LARGE SCALE GENOMIC DNA]</scope>
    <source>
        <strain evidence="2 3">DSM 21776</strain>
    </source>
</reference>
<accession>A0A543PYA9</accession>